<gene>
    <name evidence="1" type="ORF">RHMOL_Rhmol06G0025400</name>
</gene>
<organism evidence="1 2">
    <name type="scientific">Rhododendron molle</name>
    <name type="common">Chinese azalea</name>
    <name type="synonym">Azalea mollis</name>
    <dbReference type="NCBI Taxonomy" id="49168"/>
    <lineage>
        <taxon>Eukaryota</taxon>
        <taxon>Viridiplantae</taxon>
        <taxon>Streptophyta</taxon>
        <taxon>Embryophyta</taxon>
        <taxon>Tracheophyta</taxon>
        <taxon>Spermatophyta</taxon>
        <taxon>Magnoliopsida</taxon>
        <taxon>eudicotyledons</taxon>
        <taxon>Gunneridae</taxon>
        <taxon>Pentapetalae</taxon>
        <taxon>asterids</taxon>
        <taxon>Ericales</taxon>
        <taxon>Ericaceae</taxon>
        <taxon>Ericoideae</taxon>
        <taxon>Rhodoreae</taxon>
        <taxon>Rhododendron</taxon>
    </lineage>
</organism>
<keyword evidence="2" id="KW-1185">Reference proteome</keyword>
<evidence type="ECO:0000313" key="2">
    <source>
        <dbReference type="Proteomes" id="UP001062846"/>
    </source>
</evidence>
<evidence type="ECO:0000313" key="1">
    <source>
        <dbReference type="EMBL" id="KAI8549448.1"/>
    </source>
</evidence>
<protein>
    <submittedName>
        <fullName evidence="1">Uncharacterized protein</fullName>
    </submittedName>
</protein>
<dbReference type="Proteomes" id="UP001062846">
    <property type="component" value="Chromosome 6"/>
</dbReference>
<comment type="caution">
    <text evidence="1">The sequence shown here is derived from an EMBL/GenBank/DDBJ whole genome shotgun (WGS) entry which is preliminary data.</text>
</comment>
<name>A0ACC0NA35_RHOML</name>
<sequence>MKETQEMMDVCGKYNITCDIETVTPEKINEALDRLAKNDVKYRFVIDMDAEKPYRRRNNRVDGLADKLTVNEEYIEALRTKSYTDMFNKVQDQMGEIRSLDRLPSSSSRPFRVRLSDYLFEPRPETLAGATKGTRVHHLVIDYLEASYEASNTCELLLGSVHQARANYRIITRAISLPNSTHVFKELSSFASLNNPMLRISSSQYRDIHESLEFLLERLTMEFKKIRRREKFNRYCKRILGFSLMVSCSGLLIALLVISIHSVVGIVVAPSLTCSLGLAKKRIELITKGLKKTSSPKRFGAQLEVAAKCVFILINDFDTMSRLVGRLQDEIEHNKAIADMCVRNGKTEVLMEVVREFKIHQTSFLEQLEDLEEHIYLCFLSINRSRTLVMQEVSGLQQEHK</sequence>
<proteinExistence type="predicted"/>
<reference evidence="1" key="1">
    <citation type="submission" date="2022-02" db="EMBL/GenBank/DDBJ databases">
        <title>Plant Genome Project.</title>
        <authorList>
            <person name="Zhang R.-G."/>
        </authorList>
    </citation>
    <scope>NUCLEOTIDE SEQUENCE</scope>
    <source>
        <strain evidence="1">AT1</strain>
    </source>
</reference>
<accession>A0ACC0NA35</accession>
<dbReference type="EMBL" id="CM046393">
    <property type="protein sequence ID" value="KAI8549448.1"/>
    <property type="molecule type" value="Genomic_DNA"/>
</dbReference>